<keyword evidence="3" id="KW-0472">Membrane</keyword>
<proteinExistence type="predicted"/>
<evidence type="ECO:0000256" key="1">
    <source>
        <dbReference type="ARBA" id="ARBA00022729"/>
    </source>
</evidence>
<accession>K9ZCS8</accession>
<dbReference type="Pfam" id="PF16258">
    <property type="entry name" value="DUF4912"/>
    <property type="match status" value="1"/>
</dbReference>
<dbReference type="PATRIC" id="fig|272123.3.peg.1612"/>
<evidence type="ECO:0000256" key="2">
    <source>
        <dbReference type="SAM" id="MobiDB-lite"/>
    </source>
</evidence>
<dbReference type="SUPFAM" id="SSF53850">
    <property type="entry name" value="Periplasmic binding protein-like II"/>
    <property type="match status" value="1"/>
</dbReference>
<protein>
    <recommendedName>
        <fullName evidence="4">PBP domain-containing protein</fullName>
    </recommendedName>
</protein>
<dbReference type="EMBL" id="CP003659">
    <property type="protein sequence ID" value="AFZ56986.1"/>
    <property type="molecule type" value="Genomic_DNA"/>
</dbReference>
<dbReference type="KEGG" id="acy:Anacy_1477"/>
<dbReference type="OrthoDB" id="417618at2"/>
<organism evidence="5 6">
    <name type="scientific">Anabaena cylindrica (strain ATCC 27899 / PCC 7122)</name>
    <dbReference type="NCBI Taxonomy" id="272123"/>
    <lineage>
        <taxon>Bacteria</taxon>
        <taxon>Bacillati</taxon>
        <taxon>Cyanobacteriota</taxon>
        <taxon>Cyanophyceae</taxon>
        <taxon>Nostocales</taxon>
        <taxon>Nostocaceae</taxon>
        <taxon>Anabaena</taxon>
    </lineage>
</organism>
<keyword evidence="3" id="KW-0812">Transmembrane</keyword>
<feature type="region of interest" description="Disordered" evidence="2">
    <location>
        <begin position="530"/>
        <end position="550"/>
    </location>
</feature>
<dbReference type="PANTHER" id="PTHR30570:SF1">
    <property type="entry name" value="PHOSPHATE-BINDING PROTEIN PSTS"/>
    <property type="match status" value="1"/>
</dbReference>
<feature type="domain" description="PBP" evidence="4">
    <location>
        <begin position="53"/>
        <end position="279"/>
    </location>
</feature>
<keyword evidence="1" id="KW-0732">Signal</keyword>
<keyword evidence="3" id="KW-1133">Transmembrane helix</keyword>
<dbReference type="Gene3D" id="3.40.190.10">
    <property type="entry name" value="Periplasmic binding protein-like II"/>
    <property type="match status" value="2"/>
</dbReference>
<evidence type="ECO:0000313" key="5">
    <source>
        <dbReference type="EMBL" id="AFZ56986.1"/>
    </source>
</evidence>
<dbReference type="eggNOG" id="COG3330">
    <property type="taxonomic scope" value="Bacteria"/>
</dbReference>
<sequence>MWQEEKKDSVIIRLALSLALATTPLTANLLVSAPVSAESAPDVTTFPQPQTVENGTIVRIDGSINLAMINQSLKDNFEKQFSGTQVELGVNGTDAALKALLDGKIDIAAIARGLTPEEKLQGLEQVRLRREKIAIIVGANNPFQGSLTSEQFAKIFRGEITDWSELGGKSGKIRFIDHPSTSDTRNSFRDYPVFKSGEFSTGTNAIQVSEDKAAQIIKQLGTDGISYVIANQVSQLQDVRTLKVQEISPDSSKYPFSQPLVYVYKQNPSPGVASFLGFTNAPVGQKTIDAARDAEASAIAASALQMLTTETPTTVTPEATPAPTTLPTTANAGNEQQFVNPVENNPVGDRNVIFLMLLLLLPVIGLGGFLAWWLRGRKQSKDSLETSTSSTTIPPTTSAEYTIIPPINNTASTNGKSHLAQNTTTIISNTEENFTEAETFIGSLATLTAKETNTTAGNTNNLDTLAETIALDCGEVVWDTEAPVAVVNTPYPSVPNFPEIPFDIELPTDEFTGSLSELLNEPALLSHQESSTSLSELLDEPESTSNQNGTTLFSEVIDSSDTESSTSLSELLDVLVNSPNAESNTSLLNSLSTTAGKSNKEFSTSLSELLGLLPAELELEPVTEESTHSELELSDELGDIFNILADEAEIKANVSAEVSSGLSIPSHLPQLTTEQSALNTSAEIEDLASTDSIQDYASSDLQEQTNIPETASLLEDLQEQTNFLETPSLSDINENSSIVFTPRTPKWAYVSWYVSESQQEVLRKKGATLLAVRLYDTTGIDLSYQIPQLVQQYECEEATHDCYVAIPISNRDYITEIGYVTNNTWLCLARSGTVRIFQRPSADFWFVADTELVIHGATEPGATVTIDGHIIKPQSDGTFQFRVPFSDRLLNYLLTATSINGEQTRTIHKKFSQESSES</sequence>
<feature type="region of interest" description="Disordered" evidence="2">
    <location>
        <begin position="381"/>
        <end position="400"/>
    </location>
</feature>
<dbReference type="InterPro" id="IPR024370">
    <property type="entry name" value="PBP_domain"/>
</dbReference>
<evidence type="ECO:0000256" key="3">
    <source>
        <dbReference type="SAM" id="Phobius"/>
    </source>
</evidence>
<dbReference type="eggNOG" id="COG0226">
    <property type="taxonomic scope" value="Bacteria"/>
</dbReference>
<dbReference type="InterPro" id="IPR032585">
    <property type="entry name" value="DUF4912"/>
</dbReference>
<name>K9ZCS8_ANACC</name>
<dbReference type="PANTHER" id="PTHR30570">
    <property type="entry name" value="PERIPLASMIC PHOSPHATE BINDING COMPONENT OF PHOSPHATE ABC TRANSPORTER"/>
    <property type="match status" value="1"/>
</dbReference>
<evidence type="ECO:0000313" key="6">
    <source>
        <dbReference type="Proteomes" id="UP000010474"/>
    </source>
</evidence>
<dbReference type="RefSeq" id="WP_015213636.1">
    <property type="nucleotide sequence ID" value="NC_019771.1"/>
</dbReference>
<dbReference type="STRING" id="272123.Anacy_1477"/>
<reference evidence="6" key="1">
    <citation type="journal article" date="2013" name="Proc. Natl. Acad. Sci. U.S.A.">
        <title>Improving the coverage of the cyanobacterial phylum using diversity-driven genome sequencing.</title>
        <authorList>
            <person name="Shih P.M."/>
            <person name="Wu D."/>
            <person name="Latifi A."/>
            <person name="Axen S.D."/>
            <person name="Fewer D.P."/>
            <person name="Talla E."/>
            <person name="Calteau A."/>
            <person name="Cai F."/>
            <person name="Tandeau de Marsac N."/>
            <person name="Rippka R."/>
            <person name="Herdman M."/>
            <person name="Sivonen K."/>
            <person name="Coursin T."/>
            <person name="Laurent T."/>
            <person name="Goodwin L."/>
            <person name="Nolan M."/>
            <person name="Davenport K.W."/>
            <person name="Han C.S."/>
            <person name="Rubin E.M."/>
            <person name="Eisen J.A."/>
            <person name="Woyke T."/>
            <person name="Gugger M."/>
            <person name="Kerfeld C.A."/>
        </authorList>
    </citation>
    <scope>NUCLEOTIDE SEQUENCE [LARGE SCALE GENOMIC DNA]</scope>
    <source>
        <strain evidence="6">ATCC 27899 / PCC 7122</strain>
    </source>
</reference>
<dbReference type="Proteomes" id="UP000010474">
    <property type="component" value="Chromosome"/>
</dbReference>
<dbReference type="Pfam" id="PF12849">
    <property type="entry name" value="PBP_like_2"/>
    <property type="match status" value="1"/>
</dbReference>
<dbReference type="HOGENOM" id="CLU_006271_0_0_3"/>
<evidence type="ECO:0000259" key="4">
    <source>
        <dbReference type="Pfam" id="PF12849"/>
    </source>
</evidence>
<dbReference type="InterPro" id="IPR050811">
    <property type="entry name" value="Phosphate_ABC_transporter"/>
</dbReference>
<dbReference type="AlphaFoldDB" id="K9ZCS8"/>
<gene>
    <name evidence="5" type="ordered locus">Anacy_1477</name>
</gene>
<keyword evidence="6" id="KW-1185">Reference proteome</keyword>
<feature type="transmembrane region" description="Helical" evidence="3">
    <location>
        <begin position="352"/>
        <end position="374"/>
    </location>
</feature>
<feature type="compositionally biased region" description="Low complexity" evidence="2">
    <location>
        <begin position="386"/>
        <end position="398"/>
    </location>
</feature>